<dbReference type="InterPro" id="IPR058240">
    <property type="entry name" value="rSAM_sf"/>
</dbReference>
<keyword evidence="6" id="KW-0411">Iron-sulfur</keyword>
<dbReference type="SFLD" id="SFLDG01067">
    <property type="entry name" value="SPASM/twitch_domain_containing"/>
    <property type="match status" value="1"/>
</dbReference>
<gene>
    <name evidence="8" type="ordered locus">DMR_24580</name>
</gene>
<dbReference type="Pfam" id="PF04055">
    <property type="entry name" value="Radical_SAM"/>
    <property type="match status" value="1"/>
</dbReference>
<keyword evidence="5" id="KW-0408">Iron</keyword>
<dbReference type="AlphaFoldDB" id="C4XTF2"/>
<evidence type="ECO:0000259" key="7">
    <source>
        <dbReference type="PROSITE" id="PS51918"/>
    </source>
</evidence>
<dbReference type="eggNOG" id="COG0535">
    <property type="taxonomic scope" value="Bacteria"/>
</dbReference>
<evidence type="ECO:0000313" key="8">
    <source>
        <dbReference type="EMBL" id="BAH75949.1"/>
    </source>
</evidence>
<name>C4XTF2_SOLM1</name>
<keyword evidence="9" id="KW-1185">Reference proteome</keyword>
<evidence type="ECO:0000256" key="3">
    <source>
        <dbReference type="ARBA" id="ARBA00022691"/>
    </source>
</evidence>
<organism evidence="8 9">
    <name type="scientific">Solidesulfovibrio magneticus (strain ATCC 700980 / DSM 13731 / RS-1)</name>
    <name type="common">Desulfovibrio magneticus</name>
    <dbReference type="NCBI Taxonomy" id="573370"/>
    <lineage>
        <taxon>Bacteria</taxon>
        <taxon>Pseudomonadati</taxon>
        <taxon>Thermodesulfobacteriota</taxon>
        <taxon>Desulfovibrionia</taxon>
        <taxon>Desulfovibrionales</taxon>
        <taxon>Desulfovibrionaceae</taxon>
        <taxon>Solidesulfovibrio</taxon>
    </lineage>
</organism>
<dbReference type="InterPro" id="IPR023885">
    <property type="entry name" value="4Fe4S-binding_SPASM_dom"/>
</dbReference>
<evidence type="ECO:0000256" key="4">
    <source>
        <dbReference type="ARBA" id="ARBA00022723"/>
    </source>
</evidence>
<sequence length="380" mass="41891">MIDKAKIQAAMQYYGKAYVALADVASAWERGEKPADAFFTLKNLPVRVFVEPTNRCNKRCVYCARPNMTRQSASLTLDDFKRAVDDIAAGAFLQCTGNGEPLLNPDTPAMIAHARQKGLLVGIITNGTRLTAKLSRALIEAGPHQVQISFDAVDRDVFNASYNSPRGGCSYEATLSKILRFLDMERREFRKGIFVSIASVLTDAVRSVRETSRAYWERLPVDNYFEAPLLSLQTDSGTAHLARTGEEPWKLCSNPWKAVKVNADGTVNPCVHDFSSKYVIGDIKQQPLREIVNSPAAVALRKALYYQDIDFFKAIGYNCQDCNVWSQATGHDVRGYLDGSFPVTYGLIVSQLAGCASYAPEKMENLRRAASEASGALSGM</sequence>
<comment type="cofactor">
    <cofactor evidence="1">
        <name>[4Fe-4S] cluster</name>
        <dbReference type="ChEBI" id="CHEBI:49883"/>
    </cofactor>
</comment>
<feature type="domain" description="Radical SAM core" evidence="7">
    <location>
        <begin position="42"/>
        <end position="258"/>
    </location>
</feature>
<keyword evidence="2" id="KW-0004">4Fe-4S</keyword>
<dbReference type="OrthoDB" id="9772409at2"/>
<dbReference type="GO" id="GO:0046872">
    <property type="term" value="F:metal ion binding"/>
    <property type="evidence" value="ECO:0007669"/>
    <property type="project" value="UniProtKB-KW"/>
</dbReference>
<dbReference type="CDD" id="cd01335">
    <property type="entry name" value="Radical_SAM"/>
    <property type="match status" value="1"/>
</dbReference>
<keyword evidence="4" id="KW-0479">Metal-binding</keyword>
<dbReference type="SFLD" id="SFLDS00029">
    <property type="entry name" value="Radical_SAM"/>
    <property type="match status" value="1"/>
</dbReference>
<dbReference type="InterPro" id="IPR013785">
    <property type="entry name" value="Aldolase_TIM"/>
</dbReference>
<dbReference type="SUPFAM" id="SSF102114">
    <property type="entry name" value="Radical SAM enzymes"/>
    <property type="match status" value="1"/>
</dbReference>
<dbReference type="HOGENOM" id="CLU_009273_1_2_7"/>
<proteinExistence type="predicted"/>
<dbReference type="STRING" id="573370.DMR_24580"/>
<dbReference type="GO" id="GO:0003824">
    <property type="term" value="F:catalytic activity"/>
    <property type="evidence" value="ECO:0007669"/>
    <property type="project" value="InterPro"/>
</dbReference>
<dbReference type="InterPro" id="IPR050377">
    <property type="entry name" value="Radical_SAM_PqqE_MftC-like"/>
</dbReference>
<protein>
    <recommendedName>
        <fullName evidence="7">Radical SAM core domain-containing protein</fullName>
    </recommendedName>
</protein>
<dbReference type="Proteomes" id="UP000009071">
    <property type="component" value="Chromosome"/>
</dbReference>
<evidence type="ECO:0000313" key="9">
    <source>
        <dbReference type="Proteomes" id="UP000009071"/>
    </source>
</evidence>
<dbReference type="KEGG" id="dma:DMR_24580"/>
<dbReference type="RefSeq" id="WP_015861128.1">
    <property type="nucleotide sequence ID" value="NC_012796.1"/>
</dbReference>
<accession>C4XTF2</accession>
<dbReference type="Gene3D" id="3.20.20.70">
    <property type="entry name" value="Aldolase class I"/>
    <property type="match status" value="1"/>
</dbReference>
<dbReference type="Pfam" id="PF13186">
    <property type="entry name" value="SPASM"/>
    <property type="match status" value="1"/>
</dbReference>
<keyword evidence="3" id="KW-0949">S-adenosyl-L-methionine</keyword>
<dbReference type="PANTHER" id="PTHR11228:SF7">
    <property type="entry name" value="PQQA PEPTIDE CYCLASE"/>
    <property type="match status" value="1"/>
</dbReference>
<dbReference type="EMBL" id="AP010904">
    <property type="protein sequence ID" value="BAH75949.1"/>
    <property type="molecule type" value="Genomic_DNA"/>
</dbReference>
<evidence type="ECO:0000256" key="5">
    <source>
        <dbReference type="ARBA" id="ARBA00023004"/>
    </source>
</evidence>
<dbReference type="SFLD" id="SFLDG01387">
    <property type="entry name" value="BtrN-like_SPASM_domain_contain"/>
    <property type="match status" value="1"/>
</dbReference>
<dbReference type="InterPro" id="IPR007197">
    <property type="entry name" value="rSAM"/>
</dbReference>
<dbReference type="CDD" id="cd21109">
    <property type="entry name" value="SPASM"/>
    <property type="match status" value="1"/>
</dbReference>
<dbReference type="InterPro" id="IPR034391">
    <property type="entry name" value="AdoMet-like_SPASM_containing"/>
</dbReference>
<evidence type="ECO:0000256" key="2">
    <source>
        <dbReference type="ARBA" id="ARBA00022485"/>
    </source>
</evidence>
<dbReference type="GO" id="GO:0051536">
    <property type="term" value="F:iron-sulfur cluster binding"/>
    <property type="evidence" value="ECO:0007669"/>
    <property type="project" value="UniProtKB-KW"/>
</dbReference>
<reference evidence="8 9" key="1">
    <citation type="journal article" date="2009" name="Genome Res.">
        <title>Whole genome sequence of Desulfovibrio magneticus strain RS-1 revealed common gene clusters in magnetotactic bacteria.</title>
        <authorList>
            <person name="Nakazawa H."/>
            <person name="Arakaki A."/>
            <person name="Narita-Yamada S."/>
            <person name="Yashiro I."/>
            <person name="Jinno K."/>
            <person name="Aoki N."/>
            <person name="Tsuruyama A."/>
            <person name="Okamura Y."/>
            <person name="Tanikawa S."/>
            <person name="Fujita N."/>
            <person name="Takeyama H."/>
            <person name="Matsunaga T."/>
        </authorList>
    </citation>
    <scope>NUCLEOTIDE SEQUENCE [LARGE SCALE GENOMIC DNA]</scope>
    <source>
        <strain evidence="9">ATCC 700980 / DSM 13731 / RS-1</strain>
    </source>
</reference>
<evidence type="ECO:0000256" key="6">
    <source>
        <dbReference type="ARBA" id="ARBA00023014"/>
    </source>
</evidence>
<dbReference type="PANTHER" id="PTHR11228">
    <property type="entry name" value="RADICAL SAM DOMAIN PROTEIN"/>
    <property type="match status" value="1"/>
</dbReference>
<dbReference type="PROSITE" id="PS51918">
    <property type="entry name" value="RADICAL_SAM"/>
    <property type="match status" value="1"/>
</dbReference>
<evidence type="ECO:0000256" key="1">
    <source>
        <dbReference type="ARBA" id="ARBA00001966"/>
    </source>
</evidence>